<protein>
    <recommendedName>
        <fullName evidence="8">Major facilitator superfamily (MFS) profile domain-containing protein</fullName>
    </recommendedName>
</protein>
<accession>A0A0P7B0L7</accession>
<evidence type="ECO:0000256" key="4">
    <source>
        <dbReference type="ARBA" id="ARBA00022692"/>
    </source>
</evidence>
<feature type="transmembrane region" description="Helical" evidence="7">
    <location>
        <begin position="355"/>
        <end position="378"/>
    </location>
</feature>
<keyword evidence="5 7" id="KW-1133">Transmembrane helix</keyword>
<dbReference type="PROSITE" id="PS00216">
    <property type="entry name" value="SUGAR_TRANSPORT_1"/>
    <property type="match status" value="1"/>
</dbReference>
<evidence type="ECO:0000313" key="10">
    <source>
        <dbReference type="Proteomes" id="UP000050424"/>
    </source>
</evidence>
<dbReference type="OrthoDB" id="6133115at2759"/>
<dbReference type="InterPro" id="IPR036259">
    <property type="entry name" value="MFS_trans_sf"/>
</dbReference>
<dbReference type="PANTHER" id="PTHR48022:SF3">
    <property type="entry name" value="HEXOSE TRANSPORTER PROTEIN (AFU_ORTHOLOGUE AFUA_8G04480)-RELATED"/>
    <property type="match status" value="1"/>
</dbReference>
<organism evidence="9 10">
    <name type="scientific">Neonectria ditissima</name>
    <dbReference type="NCBI Taxonomy" id="78410"/>
    <lineage>
        <taxon>Eukaryota</taxon>
        <taxon>Fungi</taxon>
        <taxon>Dikarya</taxon>
        <taxon>Ascomycota</taxon>
        <taxon>Pezizomycotina</taxon>
        <taxon>Sordariomycetes</taxon>
        <taxon>Hypocreomycetidae</taxon>
        <taxon>Hypocreales</taxon>
        <taxon>Nectriaceae</taxon>
        <taxon>Neonectria</taxon>
    </lineage>
</organism>
<evidence type="ECO:0000256" key="3">
    <source>
        <dbReference type="ARBA" id="ARBA00022448"/>
    </source>
</evidence>
<keyword evidence="10" id="KW-1185">Reference proteome</keyword>
<feature type="transmembrane region" description="Helical" evidence="7">
    <location>
        <begin position="111"/>
        <end position="129"/>
    </location>
</feature>
<dbReference type="GO" id="GO:0016020">
    <property type="term" value="C:membrane"/>
    <property type="evidence" value="ECO:0007669"/>
    <property type="project" value="UniProtKB-SubCell"/>
</dbReference>
<dbReference type="GO" id="GO:0005351">
    <property type="term" value="F:carbohydrate:proton symporter activity"/>
    <property type="evidence" value="ECO:0007669"/>
    <property type="project" value="TreeGrafter"/>
</dbReference>
<feature type="transmembrane region" description="Helical" evidence="7">
    <location>
        <begin position="455"/>
        <end position="474"/>
    </location>
</feature>
<keyword evidence="6 7" id="KW-0472">Membrane</keyword>
<comment type="caution">
    <text evidence="9">The sequence shown here is derived from an EMBL/GenBank/DDBJ whole genome shotgun (WGS) entry which is preliminary data.</text>
</comment>
<evidence type="ECO:0000256" key="2">
    <source>
        <dbReference type="ARBA" id="ARBA00010992"/>
    </source>
</evidence>
<keyword evidence="3" id="KW-0813">Transport</keyword>
<sequence length="525" mass="57617">MGQPAHQPTSGETKAVGQELAAVLPDTGPWYKQKHLVRLNFCILSMIMFSSSNGYDGSMMNGLLALPQWDEFMGSPTGAWLGFINAVYSLGSAVVYPVAAWMCNRYGRKPGIWIGYAFLALGTALQTAANGEVAFVLARLFLGCASGFFLSVPLLIAENAYPTQRGVASSLYNCGWYVGSVVAAWVTFGTRDMDHWAWRIPSLLQVAIPLAALPGFLMANESPRWLVSVDRVEEARDILARDHTGGDANSPLIAFEITEIEATLKAEKEAHDSTSWSDLWSTPGNRHRLFISVSLGIFAQWVGNGVVSYYLAMVLETVGIKSVRDQTLISACLQIWNLIWACAAAAMVDKIGRRALFLSSGAIMLVSYIIITGLSGSFANTGNSTTGTAVIPFLFIYFLGYDIALTPLLVSYPVEIWPFRLRAKGLSITLLCTLGAVFFNTFINPIALEAIQWKYYFVFVAVLVAMIITVWFYYPETRGRTLENMSWLFDGEDAVAGGITAEDVLKAADVEHDERDEGMRNKEAQ</sequence>
<dbReference type="EMBL" id="LKCW01000105">
    <property type="protein sequence ID" value="KPM39521.1"/>
    <property type="molecule type" value="Genomic_DNA"/>
</dbReference>
<dbReference type="InterPro" id="IPR005829">
    <property type="entry name" value="Sugar_transporter_CS"/>
</dbReference>
<dbReference type="PANTHER" id="PTHR48022">
    <property type="entry name" value="PLASTIDIC GLUCOSE TRANSPORTER 4"/>
    <property type="match status" value="1"/>
</dbReference>
<comment type="similarity">
    <text evidence="2">Belongs to the major facilitator superfamily. Sugar transporter (TC 2.A.1.1) family.</text>
</comment>
<dbReference type="Gene3D" id="1.20.1250.20">
    <property type="entry name" value="MFS general substrate transporter like domains"/>
    <property type="match status" value="1"/>
</dbReference>
<evidence type="ECO:0000313" key="9">
    <source>
        <dbReference type="EMBL" id="KPM39521.1"/>
    </source>
</evidence>
<feature type="transmembrane region" description="Helical" evidence="7">
    <location>
        <begin position="200"/>
        <end position="219"/>
    </location>
</feature>
<dbReference type="Proteomes" id="UP000050424">
    <property type="component" value="Unassembled WGS sequence"/>
</dbReference>
<dbReference type="PROSITE" id="PS50850">
    <property type="entry name" value="MFS"/>
    <property type="match status" value="1"/>
</dbReference>
<dbReference type="SUPFAM" id="SSF103473">
    <property type="entry name" value="MFS general substrate transporter"/>
    <property type="match status" value="1"/>
</dbReference>
<evidence type="ECO:0000256" key="6">
    <source>
        <dbReference type="ARBA" id="ARBA00023136"/>
    </source>
</evidence>
<comment type="subcellular location">
    <subcellularLocation>
        <location evidence="1">Membrane</location>
        <topology evidence="1">Multi-pass membrane protein</topology>
    </subcellularLocation>
</comment>
<feature type="transmembrane region" description="Helical" evidence="7">
    <location>
        <begin position="79"/>
        <end position="99"/>
    </location>
</feature>
<feature type="transmembrane region" description="Helical" evidence="7">
    <location>
        <begin position="169"/>
        <end position="188"/>
    </location>
</feature>
<feature type="domain" description="Major facilitator superfamily (MFS) profile" evidence="8">
    <location>
        <begin position="42"/>
        <end position="478"/>
    </location>
</feature>
<name>A0A0P7B0L7_9HYPO</name>
<feature type="transmembrane region" description="Helical" evidence="7">
    <location>
        <begin position="289"/>
        <end position="312"/>
    </location>
</feature>
<dbReference type="InterPro" id="IPR005828">
    <property type="entry name" value="MFS_sugar_transport-like"/>
</dbReference>
<evidence type="ECO:0000256" key="1">
    <source>
        <dbReference type="ARBA" id="ARBA00004141"/>
    </source>
</evidence>
<dbReference type="FunFam" id="1.20.1250.20:FF:000134">
    <property type="entry name" value="MFS sugar transporter protein"/>
    <property type="match status" value="1"/>
</dbReference>
<evidence type="ECO:0000259" key="8">
    <source>
        <dbReference type="PROSITE" id="PS50850"/>
    </source>
</evidence>
<reference evidence="9 10" key="1">
    <citation type="submission" date="2015-09" db="EMBL/GenBank/DDBJ databases">
        <title>Draft genome of a European isolate of the apple canker pathogen Neonectria ditissima.</title>
        <authorList>
            <person name="Gomez-Cortecero A."/>
            <person name="Harrison R.J."/>
            <person name="Armitage A.D."/>
        </authorList>
    </citation>
    <scope>NUCLEOTIDE SEQUENCE [LARGE SCALE GENOMIC DNA]</scope>
    <source>
        <strain evidence="9 10">R09/05</strain>
    </source>
</reference>
<dbReference type="Pfam" id="PF00083">
    <property type="entry name" value="Sugar_tr"/>
    <property type="match status" value="1"/>
</dbReference>
<evidence type="ECO:0000256" key="5">
    <source>
        <dbReference type="ARBA" id="ARBA00022989"/>
    </source>
</evidence>
<feature type="transmembrane region" description="Helical" evidence="7">
    <location>
        <begin position="327"/>
        <end position="348"/>
    </location>
</feature>
<proteinExistence type="inferred from homology"/>
<feature type="transmembrane region" description="Helical" evidence="7">
    <location>
        <begin position="426"/>
        <end position="443"/>
    </location>
</feature>
<evidence type="ECO:0000256" key="7">
    <source>
        <dbReference type="SAM" id="Phobius"/>
    </source>
</evidence>
<dbReference type="AlphaFoldDB" id="A0A0P7B0L7"/>
<feature type="transmembrane region" description="Helical" evidence="7">
    <location>
        <begin position="135"/>
        <end position="157"/>
    </location>
</feature>
<feature type="transmembrane region" description="Helical" evidence="7">
    <location>
        <begin position="390"/>
        <end position="414"/>
    </location>
</feature>
<feature type="transmembrane region" description="Helical" evidence="7">
    <location>
        <begin position="36"/>
        <end position="55"/>
    </location>
</feature>
<gene>
    <name evidence="9" type="ORF">AK830_g7040</name>
</gene>
<keyword evidence="4 7" id="KW-0812">Transmembrane</keyword>
<dbReference type="InterPro" id="IPR020846">
    <property type="entry name" value="MFS_dom"/>
</dbReference>
<dbReference type="InterPro" id="IPR050360">
    <property type="entry name" value="MFS_Sugar_Transporters"/>
</dbReference>